<organism evidence="3 4">
    <name type="scientific">Monoraphidium neglectum</name>
    <dbReference type="NCBI Taxonomy" id="145388"/>
    <lineage>
        <taxon>Eukaryota</taxon>
        <taxon>Viridiplantae</taxon>
        <taxon>Chlorophyta</taxon>
        <taxon>core chlorophytes</taxon>
        <taxon>Chlorophyceae</taxon>
        <taxon>CS clade</taxon>
        <taxon>Sphaeropleales</taxon>
        <taxon>Selenastraceae</taxon>
        <taxon>Monoraphidium</taxon>
    </lineage>
</organism>
<dbReference type="AlphaFoldDB" id="A0A0D2MUX4"/>
<dbReference type="InterPro" id="IPR001279">
    <property type="entry name" value="Metallo-B-lactamas"/>
</dbReference>
<keyword evidence="1" id="KW-0479">Metal-binding</keyword>
<dbReference type="OrthoDB" id="449487at2759"/>
<reference evidence="3 4" key="1">
    <citation type="journal article" date="2013" name="BMC Genomics">
        <title>Reconstruction of the lipid metabolism for the microalga Monoraphidium neglectum from its genome sequence reveals characteristics suitable for biofuel production.</title>
        <authorList>
            <person name="Bogen C."/>
            <person name="Al-Dilaimi A."/>
            <person name="Albersmeier A."/>
            <person name="Wichmann J."/>
            <person name="Grundmann M."/>
            <person name="Rupp O."/>
            <person name="Lauersen K.J."/>
            <person name="Blifernez-Klassen O."/>
            <person name="Kalinowski J."/>
            <person name="Goesmann A."/>
            <person name="Mussgnug J.H."/>
            <person name="Kruse O."/>
        </authorList>
    </citation>
    <scope>NUCLEOTIDE SEQUENCE [LARGE SCALE GENOMIC DNA]</scope>
    <source>
        <strain evidence="3 4">SAG 48.87</strain>
    </source>
</reference>
<dbReference type="EC" id="3.1.2.6" evidence="3"/>
<dbReference type="Pfam" id="PF00753">
    <property type="entry name" value="Lactamase_B"/>
    <property type="match status" value="1"/>
</dbReference>
<sequence>MPLVAPRIQFKPACSPGTAKIKERLPSVRSGISEASGVECADLRLKDGDVLEVGALRLEVIATPGHTSGCVSYHLASHGLVFTGDALLIRGCGRTDFQQGDSRQLYASVHERLFTLPDNTVVYPAHDYQGRTASTIGEEKAFNPRLTKGLDEFVGIMAALNLPYPKAIDRALPANINCGGDPLPAAAQV</sequence>
<dbReference type="RefSeq" id="XP_013903341.1">
    <property type="nucleotide sequence ID" value="XM_014047887.1"/>
</dbReference>
<evidence type="ECO:0000259" key="2">
    <source>
        <dbReference type="Pfam" id="PF00753"/>
    </source>
</evidence>
<dbReference type="STRING" id="145388.A0A0D2MUX4"/>
<dbReference type="GO" id="GO:0050313">
    <property type="term" value="F:sulfur dioxygenase activity"/>
    <property type="evidence" value="ECO:0007669"/>
    <property type="project" value="InterPro"/>
</dbReference>
<dbReference type="InterPro" id="IPR044528">
    <property type="entry name" value="POD-like_MBL-fold"/>
</dbReference>
<dbReference type="EMBL" id="KK100685">
    <property type="protein sequence ID" value="KIZ04322.1"/>
    <property type="molecule type" value="Genomic_DNA"/>
</dbReference>
<evidence type="ECO:0000313" key="3">
    <source>
        <dbReference type="EMBL" id="KIZ04322.1"/>
    </source>
</evidence>
<dbReference type="CDD" id="cd07724">
    <property type="entry name" value="POD-like_MBL-fold"/>
    <property type="match status" value="1"/>
</dbReference>
<dbReference type="InterPro" id="IPR051682">
    <property type="entry name" value="Mito_Persulfide_Diox"/>
</dbReference>
<dbReference type="GO" id="GO:0046872">
    <property type="term" value="F:metal ion binding"/>
    <property type="evidence" value="ECO:0007669"/>
    <property type="project" value="UniProtKB-KW"/>
</dbReference>
<protein>
    <submittedName>
        <fullName evidence="3">ETHE1 protein</fullName>
        <ecNumber evidence="3">3.1.2.6</ecNumber>
    </submittedName>
</protein>
<dbReference type="PANTHER" id="PTHR43084">
    <property type="entry name" value="PERSULFIDE DIOXYGENASE ETHE1"/>
    <property type="match status" value="1"/>
</dbReference>
<evidence type="ECO:0000256" key="1">
    <source>
        <dbReference type="ARBA" id="ARBA00022723"/>
    </source>
</evidence>
<dbReference type="InterPro" id="IPR036866">
    <property type="entry name" value="RibonucZ/Hydroxyglut_hydro"/>
</dbReference>
<gene>
    <name evidence="3" type="ORF">MNEG_3639</name>
</gene>
<dbReference type="SUPFAM" id="SSF56281">
    <property type="entry name" value="Metallo-hydrolase/oxidoreductase"/>
    <property type="match status" value="1"/>
</dbReference>
<proteinExistence type="predicted"/>
<dbReference type="Gene3D" id="3.60.15.10">
    <property type="entry name" value="Ribonuclease Z/Hydroxyacylglutathione hydrolase-like"/>
    <property type="match status" value="1"/>
</dbReference>
<dbReference type="GeneID" id="25736517"/>
<dbReference type="GO" id="GO:0006749">
    <property type="term" value="P:glutathione metabolic process"/>
    <property type="evidence" value="ECO:0007669"/>
    <property type="project" value="InterPro"/>
</dbReference>
<dbReference type="GO" id="GO:0070813">
    <property type="term" value="P:hydrogen sulfide metabolic process"/>
    <property type="evidence" value="ECO:0007669"/>
    <property type="project" value="TreeGrafter"/>
</dbReference>
<keyword evidence="3" id="KW-0378">Hydrolase</keyword>
<feature type="domain" description="Metallo-beta-lactamase" evidence="2">
    <location>
        <begin position="44"/>
        <end position="126"/>
    </location>
</feature>
<evidence type="ECO:0000313" key="4">
    <source>
        <dbReference type="Proteomes" id="UP000054498"/>
    </source>
</evidence>
<keyword evidence="4" id="KW-1185">Reference proteome</keyword>
<accession>A0A0D2MUX4</accession>
<dbReference type="KEGG" id="mng:MNEG_3639"/>
<dbReference type="Proteomes" id="UP000054498">
    <property type="component" value="Unassembled WGS sequence"/>
</dbReference>
<dbReference type="PANTHER" id="PTHR43084:SF1">
    <property type="entry name" value="PERSULFIDE DIOXYGENASE ETHE1, MITOCHONDRIAL"/>
    <property type="match status" value="1"/>
</dbReference>
<dbReference type="GO" id="GO:0004416">
    <property type="term" value="F:hydroxyacylglutathione hydrolase activity"/>
    <property type="evidence" value="ECO:0007669"/>
    <property type="project" value="UniProtKB-EC"/>
</dbReference>
<name>A0A0D2MUX4_9CHLO</name>